<proteinExistence type="predicted"/>
<dbReference type="PRINTS" id="PR00411">
    <property type="entry name" value="PNDRDTASEI"/>
</dbReference>
<protein>
    <submittedName>
        <fullName evidence="1">NAD(P)/FAD-dependent oxidoreductase</fullName>
    </submittedName>
</protein>
<dbReference type="Gene3D" id="3.50.50.60">
    <property type="entry name" value="FAD/NAD(P)-binding domain"/>
    <property type="match status" value="2"/>
</dbReference>
<dbReference type="SUPFAM" id="SSF51905">
    <property type="entry name" value="FAD/NAD(P)-binding domain"/>
    <property type="match status" value="2"/>
</dbReference>
<dbReference type="InterPro" id="IPR036188">
    <property type="entry name" value="FAD/NAD-bd_sf"/>
</dbReference>
<organism evidence="1 2">
    <name type="scientific">Herbiconiux daphne</name>
    <dbReference type="NCBI Taxonomy" id="2970914"/>
    <lineage>
        <taxon>Bacteria</taxon>
        <taxon>Bacillati</taxon>
        <taxon>Actinomycetota</taxon>
        <taxon>Actinomycetes</taxon>
        <taxon>Micrococcales</taxon>
        <taxon>Microbacteriaceae</taxon>
        <taxon>Herbiconiux</taxon>
    </lineage>
</organism>
<gene>
    <name evidence="1" type="ORF">N1032_00620</name>
</gene>
<dbReference type="EMBL" id="JANLCJ010000001">
    <property type="protein sequence ID" value="MCS5732246.1"/>
    <property type="molecule type" value="Genomic_DNA"/>
</dbReference>
<name>A0ABT2GWA6_9MICO</name>
<reference evidence="1" key="1">
    <citation type="submission" date="2022-08" db="EMBL/GenBank/DDBJ databases">
        <authorList>
            <person name="Deng Y."/>
            <person name="Han X.-F."/>
            <person name="Zhang Y.-Q."/>
        </authorList>
    </citation>
    <scope>NUCLEOTIDE SEQUENCE</scope>
    <source>
        <strain evidence="1">CPCC 203386</strain>
    </source>
</reference>
<evidence type="ECO:0000313" key="1">
    <source>
        <dbReference type="EMBL" id="MCS5732246.1"/>
    </source>
</evidence>
<dbReference type="InterPro" id="IPR051209">
    <property type="entry name" value="FAD-bind_Monooxygenase_sf"/>
</dbReference>
<dbReference type="PANTHER" id="PTHR42877">
    <property type="entry name" value="L-ORNITHINE N(5)-MONOOXYGENASE-RELATED"/>
    <property type="match status" value="1"/>
</dbReference>
<dbReference type="PRINTS" id="PR00368">
    <property type="entry name" value="FADPNR"/>
</dbReference>
<dbReference type="RefSeq" id="WP_259536790.1">
    <property type="nucleotide sequence ID" value="NZ_JANLCJ010000001.1"/>
</dbReference>
<dbReference type="PANTHER" id="PTHR42877:SF4">
    <property type="entry name" value="FAD_NAD(P)-BINDING DOMAIN-CONTAINING PROTEIN-RELATED"/>
    <property type="match status" value="1"/>
</dbReference>
<comment type="caution">
    <text evidence="1">The sequence shown here is derived from an EMBL/GenBank/DDBJ whole genome shotgun (WGS) entry which is preliminary data.</text>
</comment>
<dbReference type="Pfam" id="PF13738">
    <property type="entry name" value="Pyr_redox_3"/>
    <property type="match status" value="1"/>
</dbReference>
<sequence length="514" mass="54942">MNTDPATPERTAPKPGATVTDVDAIVVGAGIAGIAAAARLRRSGVTDVLMLERGHDIGGTWRDNVYPGVACDIPSHLYSFSFRPNPGWSRRFSPGAEIQEYLRTVVRDEGLTPQILLRTDVTAMTWHDADARWLLTTSRGDYRCRVLIVAAGRLSEPHLPDLPGLDTFTGTALHSSAWIPDLDLSGARIAVVGTGASAVQLVPELARVASRTTVFQRTAPYVVPRADAAIPPDARAEFARHPDALNTHREALFHEFEAGHAARVAAGPERDSLRRLALDHLAAQVPDPQLRAQLTPDYEIGCKRVLLSDDYYPVLASDAAHLEPSAIVAVDGDEAVAASGRRFPVDVIVFATGFASTRPPFAERVRGRDGELLADHWAEGMTAFASMLVAGFPNLLVLDGPNAALGHNSAFAMIEAQAEVAAGLIARLLAAGADDARDGTELLETSVADEAAWTQQIDAAASGTVWLSGCRSWYVDERSGRLTLLWPGTATEFRDALLVAAEQLTVSARPLPAA</sequence>
<keyword evidence="2" id="KW-1185">Reference proteome</keyword>
<dbReference type="Proteomes" id="UP001165586">
    <property type="component" value="Unassembled WGS sequence"/>
</dbReference>
<accession>A0ABT2GWA6</accession>
<evidence type="ECO:0000313" key="2">
    <source>
        <dbReference type="Proteomes" id="UP001165586"/>
    </source>
</evidence>